<dbReference type="OrthoDB" id="7526931at2759"/>
<dbReference type="Pfam" id="PF07841">
    <property type="entry name" value="DM4_12"/>
    <property type="match status" value="1"/>
</dbReference>
<reference evidence="2 3" key="1">
    <citation type="journal article" date="2015" name="Nat. Commun.">
        <title>Lucilia cuprina genome unlocks parasitic fly biology to underpin future interventions.</title>
        <authorList>
            <person name="Anstead C.A."/>
            <person name="Korhonen P.K."/>
            <person name="Young N.D."/>
            <person name="Hall R.S."/>
            <person name="Jex A.R."/>
            <person name="Murali S.C."/>
            <person name="Hughes D.S."/>
            <person name="Lee S.F."/>
            <person name="Perry T."/>
            <person name="Stroehlein A.J."/>
            <person name="Ansell B.R."/>
            <person name="Breugelmans B."/>
            <person name="Hofmann A."/>
            <person name="Qu J."/>
            <person name="Dugan S."/>
            <person name="Lee S.L."/>
            <person name="Chao H."/>
            <person name="Dinh H."/>
            <person name="Han Y."/>
            <person name="Doddapaneni H.V."/>
            <person name="Worley K.C."/>
            <person name="Muzny D.M."/>
            <person name="Ioannidis P."/>
            <person name="Waterhouse R.M."/>
            <person name="Zdobnov E.M."/>
            <person name="James P.J."/>
            <person name="Bagnall N.H."/>
            <person name="Kotze A.C."/>
            <person name="Gibbs R.A."/>
            <person name="Richards S."/>
            <person name="Batterham P."/>
            <person name="Gasser R.B."/>
        </authorList>
    </citation>
    <scope>NUCLEOTIDE SEQUENCE [LARGE SCALE GENOMIC DNA]</scope>
    <source>
        <strain evidence="2 3">LS</strain>
        <tissue evidence="2">Full body</tissue>
    </source>
</reference>
<gene>
    <name evidence="2" type="ORF">FF38_03973</name>
</gene>
<dbReference type="Proteomes" id="UP000037069">
    <property type="component" value="Unassembled WGS sequence"/>
</dbReference>
<keyword evidence="1" id="KW-0732">Signal</keyword>
<evidence type="ECO:0000313" key="2">
    <source>
        <dbReference type="EMBL" id="KNC21749.1"/>
    </source>
</evidence>
<accession>A0A0L0BR93</accession>
<sequence>MEMQLFWLNFFVLFIFILPAQFNADAQQLSSKYEKQTNETDSKNLPTLRRGKRYLDFTKGSRMSWRTTVKNNILKVNTLWGYGFGFRANFPFPDKADRRRPFFKRDVFQSLTDVLDGNGLDGQACILKSFCTAHLDGDSEYSSGMLFKLLKYIFTLNDDEKRHFPYLKHENCHQILHSHCPLSFNNISPFTDDV</sequence>
<proteinExistence type="predicted"/>
<feature type="chain" id="PRO_5005534945" evidence="1">
    <location>
        <begin position="27"/>
        <end position="194"/>
    </location>
</feature>
<dbReference type="PANTHER" id="PTHR21398">
    <property type="entry name" value="AGAP007094-PA"/>
    <property type="match status" value="1"/>
</dbReference>
<dbReference type="PANTHER" id="PTHR21398:SF23">
    <property type="entry name" value="AGAP002978-PA"/>
    <property type="match status" value="1"/>
</dbReference>
<dbReference type="OMA" id="HENCHQI"/>
<dbReference type="AlphaFoldDB" id="A0A0L0BR93"/>
<name>A0A0L0BR93_LUCCU</name>
<dbReference type="EMBL" id="JRES01001582">
    <property type="protein sequence ID" value="KNC21749.1"/>
    <property type="molecule type" value="Genomic_DNA"/>
</dbReference>
<comment type="caution">
    <text evidence="2">The sequence shown here is derived from an EMBL/GenBank/DDBJ whole genome shotgun (WGS) entry which is preliminary data.</text>
</comment>
<organism evidence="2 3">
    <name type="scientific">Lucilia cuprina</name>
    <name type="common">Green bottle fly</name>
    <name type="synonym">Australian sheep blowfly</name>
    <dbReference type="NCBI Taxonomy" id="7375"/>
    <lineage>
        <taxon>Eukaryota</taxon>
        <taxon>Metazoa</taxon>
        <taxon>Ecdysozoa</taxon>
        <taxon>Arthropoda</taxon>
        <taxon>Hexapoda</taxon>
        <taxon>Insecta</taxon>
        <taxon>Pterygota</taxon>
        <taxon>Neoptera</taxon>
        <taxon>Endopterygota</taxon>
        <taxon>Diptera</taxon>
        <taxon>Brachycera</taxon>
        <taxon>Muscomorpha</taxon>
        <taxon>Oestroidea</taxon>
        <taxon>Calliphoridae</taxon>
        <taxon>Luciliinae</taxon>
        <taxon>Lucilia</taxon>
    </lineage>
</organism>
<protein>
    <submittedName>
        <fullName evidence="2">Uncharacterized protein</fullName>
    </submittedName>
</protein>
<feature type="signal peptide" evidence="1">
    <location>
        <begin position="1"/>
        <end position="26"/>
    </location>
</feature>
<evidence type="ECO:0000256" key="1">
    <source>
        <dbReference type="SAM" id="SignalP"/>
    </source>
</evidence>
<dbReference type="SMART" id="SM00718">
    <property type="entry name" value="DM4_12"/>
    <property type="match status" value="1"/>
</dbReference>
<keyword evidence="3" id="KW-1185">Reference proteome</keyword>
<dbReference type="InterPro" id="IPR006631">
    <property type="entry name" value="DM4_12"/>
</dbReference>
<evidence type="ECO:0000313" key="3">
    <source>
        <dbReference type="Proteomes" id="UP000037069"/>
    </source>
</evidence>